<evidence type="ECO:0000256" key="1">
    <source>
        <dbReference type="SAM" id="Phobius"/>
    </source>
</evidence>
<proteinExistence type="predicted"/>
<dbReference type="EMBL" id="AJWY01008497">
    <property type="protein sequence ID" value="EKC61040.1"/>
    <property type="molecule type" value="Genomic_DNA"/>
</dbReference>
<evidence type="ECO:0000313" key="2">
    <source>
        <dbReference type="EMBL" id="EKC61040.1"/>
    </source>
</evidence>
<reference evidence="2" key="1">
    <citation type="journal article" date="2013" name="Environ. Microbiol.">
        <title>Microbiota from the distal guts of lean and obese adolescents exhibit partial functional redundancy besides clear differences in community structure.</title>
        <authorList>
            <person name="Ferrer M."/>
            <person name="Ruiz A."/>
            <person name="Lanza F."/>
            <person name="Haange S.B."/>
            <person name="Oberbach A."/>
            <person name="Till H."/>
            <person name="Bargiela R."/>
            <person name="Campoy C."/>
            <person name="Segura M.T."/>
            <person name="Richter M."/>
            <person name="von Bergen M."/>
            <person name="Seifert J."/>
            <person name="Suarez A."/>
        </authorList>
    </citation>
    <scope>NUCLEOTIDE SEQUENCE</scope>
</reference>
<protein>
    <submittedName>
        <fullName evidence="2">Protein found in conjugate transposon TraM</fullName>
    </submittedName>
</protein>
<keyword evidence="1" id="KW-1133">Transmembrane helix</keyword>
<feature type="transmembrane region" description="Helical" evidence="1">
    <location>
        <begin position="12"/>
        <end position="32"/>
    </location>
</feature>
<feature type="non-terminal residue" evidence="2">
    <location>
        <position position="135"/>
    </location>
</feature>
<keyword evidence="1" id="KW-0812">Transmembrane</keyword>
<dbReference type="AlphaFoldDB" id="K1T4A2"/>
<organism evidence="2">
    <name type="scientific">human gut metagenome</name>
    <dbReference type="NCBI Taxonomy" id="408170"/>
    <lineage>
        <taxon>unclassified sequences</taxon>
        <taxon>metagenomes</taxon>
        <taxon>organismal metagenomes</taxon>
    </lineage>
</organism>
<comment type="caution">
    <text evidence="2">The sequence shown here is derived from an EMBL/GenBank/DDBJ whole genome shotgun (WGS) entry which is preliminary data.</text>
</comment>
<accession>K1T4A2</accession>
<keyword evidence="1" id="KW-0472">Membrane</keyword>
<gene>
    <name evidence="2" type="ORF">LEA_12549</name>
</gene>
<sequence>MKIFDKINFREPKYMLPAVLYIPLLVASYFIFDLFHTETAEIPDKTLQTTEFLNPDLPDARLKGGDGIGSKYENMAKSWGKIQDYSAVDNIERDEPDDNKEEYESQYTVDDIALLDEQQQEKASGSANCRCQDTR</sequence>
<name>K1T4A2_9ZZZZ</name>